<organism evidence="1">
    <name type="scientific">Arundo donax</name>
    <name type="common">Giant reed</name>
    <name type="synonym">Donax arundinaceus</name>
    <dbReference type="NCBI Taxonomy" id="35708"/>
    <lineage>
        <taxon>Eukaryota</taxon>
        <taxon>Viridiplantae</taxon>
        <taxon>Streptophyta</taxon>
        <taxon>Embryophyta</taxon>
        <taxon>Tracheophyta</taxon>
        <taxon>Spermatophyta</taxon>
        <taxon>Magnoliopsida</taxon>
        <taxon>Liliopsida</taxon>
        <taxon>Poales</taxon>
        <taxon>Poaceae</taxon>
        <taxon>PACMAD clade</taxon>
        <taxon>Arundinoideae</taxon>
        <taxon>Arundineae</taxon>
        <taxon>Arundo</taxon>
    </lineage>
</organism>
<dbReference type="AlphaFoldDB" id="A0A0A9DTX9"/>
<protein>
    <submittedName>
        <fullName evidence="1">Uncharacterized protein</fullName>
    </submittedName>
</protein>
<evidence type="ECO:0000313" key="1">
    <source>
        <dbReference type="EMBL" id="JAD90123.1"/>
    </source>
</evidence>
<name>A0A0A9DTX9_ARUDO</name>
<sequence>MRGKDLIHYSKVILDQFIPLHLAHLGIFCCHRLQTQQLDYGAPS</sequence>
<reference evidence="1" key="1">
    <citation type="submission" date="2014-09" db="EMBL/GenBank/DDBJ databases">
        <authorList>
            <person name="Magalhaes I.L.F."/>
            <person name="Oliveira U."/>
            <person name="Santos F.R."/>
            <person name="Vidigal T.H.D.A."/>
            <person name="Brescovit A.D."/>
            <person name="Santos A.J."/>
        </authorList>
    </citation>
    <scope>NUCLEOTIDE SEQUENCE</scope>
    <source>
        <tissue evidence="1">Shoot tissue taken approximately 20 cm above the soil surface</tissue>
    </source>
</reference>
<dbReference type="EMBL" id="GBRH01207772">
    <property type="protein sequence ID" value="JAD90123.1"/>
    <property type="molecule type" value="Transcribed_RNA"/>
</dbReference>
<proteinExistence type="predicted"/>
<reference evidence="1" key="2">
    <citation type="journal article" date="2015" name="Data Brief">
        <title>Shoot transcriptome of the giant reed, Arundo donax.</title>
        <authorList>
            <person name="Barrero R.A."/>
            <person name="Guerrero F.D."/>
            <person name="Moolhuijzen P."/>
            <person name="Goolsby J.A."/>
            <person name="Tidwell J."/>
            <person name="Bellgard S.E."/>
            <person name="Bellgard M.I."/>
        </authorList>
    </citation>
    <scope>NUCLEOTIDE SEQUENCE</scope>
    <source>
        <tissue evidence="1">Shoot tissue taken approximately 20 cm above the soil surface</tissue>
    </source>
</reference>
<accession>A0A0A9DTX9</accession>